<dbReference type="PANTHER" id="PTHR22118:SF14">
    <property type="entry name" value="DYNEIN AXONEMAL ASSEMBLY FACTOR 3"/>
    <property type="match status" value="1"/>
</dbReference>
<organism evidence="2 3">
    <name type="scientific">Coptotermes formosanus</name>
    <name type="common">Formosan subterranean termite</name>
    <dbReference type="NCBI Taxonomy" id="36987"/>
    <lineage>
        <taxon>Eukaryota</taxon>
        <taxon>Metazoa</taxon>
        <taxon>Ecdysozoa</taxon>
        <taxon>Arthropoda</taxon>
        <taxon>Hexapoda</taxon>
        <taxon>Insecta</taxon>
        <taxon>Pterygota</taxon>
        <taxon>Neoptera</taxon>
        <taxon>Polyneoptera</taxon>
        <taxon>Dictyoptera</taxon>
        <taxon>Blattodea</taxon>
        <taxon>Blattoidea</taxon>
        <taxon>Termitoidae</taxon>
        <taxon>Rhinotermitidae</taxon>
        <taxon>Coptotermes</taxon>
    </lineage>
</organism>
<dbReference type="Pfam" id="PF14737">
    <property type="entry name" value="DUF4470"/>
    <property type="match status" value="1"/>
</dbReference>
<dbReference type="InterPro" id="IPR039304">
    <property type="entry name" value="DNAAF3"/>
</dbReference>
<dbReference type="OrthoDB" id="538817at2759"/>
<dbReference type="GO" id="GO:0044458">
    <property type="term" value="P:motile cilium assembly"/>
    <property type="evidence" value="ECO:0007669"/>
    <property type="project" value="TreeGrafter"/>
</dbReference>
<protein>
    <recommendedName>
        <fullName evidence="1">DUF4470 domain-containing protein</fullName>
    </recommendedName>
</protein>
<evidence type="ECO:0000313" key="2">
    <source>
        <dbReference type="EMBL" id="GFG33793.1"/>
    </source>
</evidence>
<dbReference type="GO" id="GO:0070286">
    <property type="term" value="P:axonemal dynein complex assembly"/>
    <property type="evidence" value="ECO:0007669"/>
    <property type="project" value="InterPro"/>
</dbReference>
<dbReference type="PANTHER" id="PTHR22118">
    <property type="entry name" value="DYNEIN ASSEMBLY FACTOR 3, AXONEMAL"/>
    <property type="match status" value="1"/>
</dbReference>
<dbReference type="InterPro" id="IPR027974">
    <property type="entry name" value="DUF4470"/>
</dbReference>
<feature type="domain" description="DUF4470" evidence="1">
    <location>
        <begin position="52"/>
        <end position="154"/>
    </location>
</feature>
<reference evidence="3" key="1">
    <citation type="submission" date="2020-01" db="EMBL/GenBank/DDBJ databases">
        <title>Draft genome sequence of the Termite Coptotermes fromosanus.</title>
        <authorList>
            <person name="Itakura S."/>
            <person name="Yosikawa Y."/>
            <person name="Umezawa K."/>
        </authorList>
    </citation>
    <scope>NUCLEOTIDE SEQUENCE [LARGE SCALE GENOMIC DNA]</scope>
</reference>
<evidence type="ECO:0000259" key="1">
    <source>
        <dbReference type="Pfam" id="PF14737"/>
    </source>
</evidence>
<sequence>MWVGNYTKLRHFRFMRCHSNRPCLFDVFQFAVAFSKCRGTYLCFWFRQKVMWWGYSPALDLQDVWERYKCNKYENMRELNVLLIGAADGRHVLKTLAQAYRHENNVQINFYVYEASLDLVARQLMLLTIALEPPQELGLQEKTRLFLELYGNSLVRPATANFIARKAAQFVHMVTDLDFQV</sequence>
<name>A0A6L2PMG6_COPFO</name>
<proteinExistence type="predicted"/>
<dbReference type="EMBL" id="BLKM01000454">
    <property type="protein sequence ID" value="GFG33793.1"/>
    <property type="molecule type" value="Genomic_DNA"/>
</dbReference>
<dbReference type="InParanoid" id="A0A6L2PMG6"/>
<comment type="caution">
    <text evidence="2">The sequence shown here is derived from an EMBL/GenBank/DDBJ whole genome shotgun (WGS) entry which is preliminary data.</text>
</comment>
<accession>A0A6L2PMG6</accession>
<gene>
    <name evidence="2" type="ORF">Cfor_05136</name>
</gene>
<dbReference type="AlphaFoldDB" id="A0A6L2PMG6"/>
<dbReference type="Proteomes" id="UP000502823">
    <property type="component" value="Unassembled WGS sequence"/>
</dbReference>
<keyword evidence="3" id="KW-1185">Reference proteome</keyword>
<evidence type="ECO:0000313" key="3">
    <source>
        <dbReference type="Proteomes" id="UP000502823"/>
    </source>
</evidence>